<gene>
    <name evidence="1" type="ORF">Adu01nite_47520</name>
</gene>
<dbReference type="Proteomes" id="UP000637628">
    <property type="component" value="Unassembled WGS sequence"/>
</dbReference>
<sequence>MIEPIATDHNRGAGIQSSALRPAVVSRIRRLGAAVLSDAGGRPGAVYCRTRHLKQQVAPTAIPTVRVPAGTFAQKATGVCEHAALREVRD</sequence>
<reference evidence="1 2" key="1">
    <citation type="submission" date="2021-01" db="EMBL/GenBank/DDBJ databases">
        <title>Whole genome shotgun sequence of Actinoplanes durhamensis NBRC 14914.</title>
        <authorList>
            <person name="Komaki H."/>
            <person name="Tamura T."/>
        </authorList>
    </citation>
    <scope>NUCLEOTIDE SEQUENCE [LARGE SCALE GENOMIC DNA]</scope>
    <source>
        <strain evidence="1 2">NBRC 14914</strain>
    </source>
</reference>
<evidence type="ECO:0000313" key="2">
    <source>
        <dbReference type="Proteomes" id="UP000637628"/>
    </source>
</evidence>
<keyword evidence="2" id="KW-1185">Reference proteome</keyword>
<evidence type="ECO:0000313" key="1">
    <source>
        <dbReference type="EMBL" id="GIE03402.1"/>
    </source>
</evidence>
<accession>A0ABQ3Z0Q1</accession>
<comment type="caution">
    <text evidence="1">The sequence shown here is derived from an EMBL/GenBank/DDBJ whole genome shotgun (WGS) entry which is preliminary data.</text>
</comment>
<proteinExistence type="predicted"/>
<name>A0ABQ3Z0Q1_9ACTN</name>
<dbReference type="RefSeq" id="WP_203729270.1">
    <property type="nucleotide sequence ID" value="NZ_BAAATX010000006.1"/>
</dbReference>
<dbReference type="EMBL" id="BOML01000038">
    <property type="protein sequence ID" value="GIE03402.1"/>
    <property type="molecule type" value="Genomic_DNA"/>
</dbReference>
<protein>
    <submittedName>
        <fullName evidence="1">Uncharacterized protein</fullName>
    </submittedName>
</protein>
<organism evidence="1 2">
    <name type="scientific">Paractinoplanes durhamensis</name>
    <dbReference type="NCBI Taxonomy" id="113563"/>
    <lineage>
        <taxon>Bacteria</taxon>
        <taxon>Bacillati</taxon>
        <taxon>Actinomycetota</taxon>
        <taxon>Actinomycetes</taxon>
        <taxon>Micromonosporales</taxon>
        <taxon>Micromonosporaceae</taxon>
        <taxon>Paractinoplanes</taxon>
    </lineage>
</organism>